<evidence type="ECO:0000313" key="2">
    <source>
        <dbReference type="EMBL" id="OJJ86667.1"/>
    </source>
</evidence>
<feature type="transmembrane region" description="Helical" evidence="1">
    <location>
        <begin position="46"/>
        <end position="67"/>
    </location>
</feature>
<dbReference type="VEuPathDB" id="FungiDB:ASPGLDRAFT_1255488"/>
<reference evidence="3" key="1">
    <citation type="journal article" date="2017" name="Genome Biol.">
        <title>Comparative genomics reveals high biological diversity and specific adaptations in the industrially and medically important fungal genus Aspergillus.</title>
        <authorList>
            <person name="de Vries R.P."/>
            <person name="Riley R."/>
            <person name="Wiebenga A."/>
            <person name="Aguilar-Osorio G."/>
            <person name="Amillis S."/>
            <person name="Uchima C.A."/>
            <person name="Anderluh G."/>
            <person name="Asadollahi M."/>
            <person name="Askin M."/>
            <person name="Barry K."/>
            <person name="Battaglia E."/>
            <person name="Bayram O."/>
            <person name="Benocci T."/>
            <person name="Braus-Stromeyer S.A."/>
            <person name="Caldana C."/>
            <person name="Canovas D."/>
            <person name="Cerqueira G.C."/>
            <person name="Chen F."/>
            <person name="Chen W."/>
            <person name="Choi C."/>
            <person name="Clum A."/>
            <person name="Dos Santos R.A."/>
            <person name="Damasio A.R."/>
            <person name="Diallinas G."/>
            <person name="Emri T."/>
            <person name="Fekete E."/>
            <person name="Flipphi M."/>
            <person name="Freyberg S."/>
            <person name="Gallo A."/>
            <person name="Gournas C."/>
            <person name="Habgood R."/>
            <person name="Hainaut M."/>
            <person name="Harispe M.L."/>
            <person name="Henrissat B."/>
            <person name="Hilden K.S."/>
            <person name="Hope R."/>
            <person name="Hossain A."/>
            <person name="Karabika E."/>
            <person name="Karaffa L."/>
            <person name="Karanyi Z."/>
            <person name="Krasevec N."/>
            <person name="Kuo A."/>
            <person name="Kusch H."/>
            <person name="LaButti K."/>
            <person name="Lagendijk E.L."/>
            <person name="Lapidus A."/>
            <person name="Levasseur A."/>
            <person name="Lindquist E."/>
            <person name="Lipzen A."/>
            <person name="Logrieco A.F."/>
            <person name="MacCabe A."/>
            <person name="Maekelae M.R."/>
            <person name="Malavazi I."/>
            <person name="Melin P."/>
            <person name="Meyer V."/>
            <person name="Mielnichuk N."/>
            <person name="Miskei M."/>
            <person name="Molnar A.P."/>
            <person name="Mule G."/>
            <person name="Ngan C.Y."/>
            <person name="Orejas M."/>
            <person name="Orosz E."/>
            <person name="Ouedraogo J.P."/>
            <person name="Overkamp K.M."/>
            <person name="Park H.-S."/>
            <person name="Perrone G."/>
            <person name="Piumi F."/>
            <person name="Punt P.J."/>
            <person name="Ram A.F."/>
            <person name="Ramon A."/>
            <person name="Rauscher S."/>
            <person name="Record E."/>
            <person name="Riano-Pachon D.M."/>
            <person name="Robert V."/>
            <person name="Roehrig J."/>
            <person name="Ruller R."/>
            <person name="Salamov A."/>
            <person name="Salih N.S."/>
            <person name="Samson R.A."/>
            <person name="Sandor E."/>
            <person name="Sanguinetti M."/>
            <person name="Schuetze T."/>
            <person name="Sepcic K."/>
            <person name="Shelest E."/>
            <person name="Sherlock G."/>
            <person name="Sophianopoulou V."/>
            <person name="Squina F.M."/>
            <person name="Sun H."/>
            <person name="Susca A."/>
            <person name="Todd R.B."/>
            <person name="Tsang A."/>
            <person name="Unkles S.E."/>
            <person name="van de Wiele N."/>
            <person name="van Rossen-Uffink D."/>
            <person name="Oliveira J.V."/>
            <person name="Vesth T.C."/>
            <person name="Visser J."/>
            <person name="Yu J.-H."/>
            <person name="Zhou M."/>
            <person name="Andersen M.R."/>
            <person name="Archer D.B."/>
            <person name="Baker S.E."/>
            <person name="Benoit I."/>
            <person name="Brakhage A.A."/>
            <person name="Braus G.H."/>
            <person name="Fischer R."/>
            <person name="Frisvad J.C."/>
            <person name="Goldman G.H."/>
            <person name="Houbraken J."/>
            <person name="Oakley B."/>
            <person name="Pocsi I."/>
            <person name="Scazzocchio C."/>
            <person name="Seiboth B."/>
            <person name="vanKuyk P.A."/>
            <person name="Wortman J."/>
            <person name="Dyer P.S."/>
            <person name="Grigoriev I.V."/>
        </authorList>
    </citation>
    <scope>NUCLEOTIDE SEQUENCE [LARGE SCALE GENOMIC DNA]</scope>
    <source>
        <strain evidence="3">CBS 516.65</strain>
    </source>
</reference>
<feature type="transmembrane region" description="Helical" evidence="1">
    <location>
        <begin position="12"/>
        <end position="34"/>
    </location>
</feature>
<dbReference type="GeneID" id="34456831"/>
<dbReference type="RefSeq" id="XP_022403356.1">
    <property type="nucleotide sequence ID" value="XM_022540570.1"/>
</dbReference>
<evidence type="ECO:0000313" key="3">
    <source>
        <dbReference type="Proteomes" id="UP000184300"/>
    </source>
</evidence>
<keyword evidence="1" id="KW-0812">Transmembrane</keyword>
<evidence type="ECO:0000256" key="1">
    <source>
        <dbReference type="SAM" id="Phobius"/>
    </source>
</evidence>
<dbReference type="AlphaFoldDB" id="A0A1L9VRX1"/>
<accession>A0A1L9VRX1</accession>
<protein>
    <submittedName>
        <fullName evidence="2">Uncharacterized protein</fullName>
    </submittedName>
</protein>
<name>A0A1L9VRX1_ASPGL</name>
<dbReference type="EMBL" id="KV878892">
    <property type="protein sequence ID" value="OJJ86667.1"/>
    <property type="molecule type" value="Genomic_DNA"/>
</dbReference>
<dbReference type="Proteomes" id="UP000184300">
    <property type="component" value="Unassembled WGS sequence"/>
</dbReference>
<keyword evidence="1" id="KW-0472">Membrane</keyword>
<proteinExistence type="predicted"/>
<organism evidence="2 3">
    <name type="scientific">Aspergillus glaucus CBS 516.65</name>
    <dbReference type="NCBI Taxonomy" id="1160497"/>
    <lineage>
        <taxon>Eukaryota</taxon>
        <taxon>Fungi</taxon>
        <taxon>Dikarya</taxon>
        <taxon>Ascomycota</taxon>
        <taxon>Pezizomycotina</taxon>
        <taxon>Eurotiomycetes</taxon>
        <taxon>Eurotiomycetidae</taxon>
        <taxon>Eurotiales</taxon>
        <taxon>Aspergillaceae</taxon>
        <taxon>Aspergillus</taxon>
        <taxon>Aspergillus subgen. Aspergillus</taxon>
    </lineage>
</organism>
<keyword evidence="3" id="KW-1185">Reference proteome</keyword>
<gene>
    <name evidence="2" type="ORF">ASPGLDRAFT_1255488</name>
</gene>
<sequence>MADSGLTPVPRYYGLLWLDFLTLLRIFHGLLLYIHNQCLKAVENPVWGLFLHYALMAAPCFVFLILYQRGCLSLQLNLQAFLSGSELATCWSRITIQSVSYLYCMLGACV</sequence>
<keyword evidence="1" id="KW-1133">Transmembrane helix</keyword>